<dbReference type="InterPro" id="IPR016032">
    <property type="entry name" value="Sig_transdc_resp-reg_C-effctor"/>
</dbReference>
<dbReference type="GO" id="GO:0006355">
    <property type="term" value="P:regulation of DNA-templated transcription"/>
    <property type="evidence" value="ECO:0007669"/>
    <property type="project" value="InterPro"/>
</dbReference>
<dbReference type="InterPro" id="IPR011990">
    <property type="entry name" value="TPR-like_helical_dom_sf"/>
</dbReference>
<dbReference type="PANTHER" id="PTHR35807">
    <property type="entry name" value="TRANSCRIPTIONAL REGULATOR REDD-RELATED"/>
    <property type="match status" value="1"/>
</dbReference>
<comment type="caution">
    <text evidence="7">The sequence shown here is derived from an EMBL/GenBank/DDBJ whole genome shotgun (WGS) entry which is preliminary data.</text>
</comment>
<evidence type="ECO:0000313" key="8">
    <source>
        <dbReference type="Proteomes" id="UP000579945"/>
    </source>
</evidence>
<organism evidence="7 8">
    <name type="scientific">Nonomuraea dietziae</name>
    <dbReference type="NCBI Taxonomy" id="65515"/>
    <lineage>
        <taxon>Bacteria</taxon>
        <taxon>Bacillati</taxon>
        <taxon>Actinomycetota</taxon>
        <taxon>Actinomycetes</taxon>
        <taxon>Streptosporangiales</taxon>
        <taxon>Streptosporangiaceae</taxon>
        <taxon>Nonomuraea</taxon>
    </lineage>
</organism>
<dbReference type="GO" id="GO:0003677">
    <property type="term" value="F:DNA binding"/>
    <property type="evidence" value="ECO:0007669"/>
    <property type="project" value="UniProtKB-UniRule"/>
</dbReference>
<dbReference type="InterPro" id="IPR036388">
    <property type="entry name" value="WH-like_DNA-bd_sf"/>
</dbReference>
<dbReference type="RefSeq" id="WP_183648018.1">
    <property type="nucleotide sequence ID" value="NZ_JACIBV010000001.1"/>
</dbReference>
<dbReference type="GeneID" id="95389742"/>
<evidence type="ECO:0000256" key="5">
    <source>
        <dbReference type="PROSITE-ProRule" id="PRU01091"/>
    </source>
</evidence>
<evidence type="ECO:0000313" key="7">
    <source>
        <dbReference type="EMBL" id="MBB3727445.1"/>
    </source>
</evidence>
<dbReference type="AlphaFoldDB" id="A0A7W5V4Z5"/>
<protein>
    <submittedName>
        <fullName evidence="7">DNA-binding winged helix-turn-helix (WHTH) protein</fullName>
    </submittedName>
</protein>
<comment type="similarity">
    <text evidence="1">Belongs to the AfsR/DnrI/RedD regulatory family.</text>
</comment>
<dbReference type="SUPFAM" id="SSF48452">
    <property type="entry name" value="TPR-like"/>
    <property type="match status" value="1"/>
</dbReference>
<feature type="DNA-binding region" description="OmpR/PhoB-type" evidence="5">
    <location>
        <begin position="1"/>
        <end position="97"/>
    </location>
</feature>
<dbReference type="Pfam" id="PF00486">
    <property type="entry name" value="Trans_reg_C"/>
    <property type="match status" value="1"/>
</dbReference>
<keyword evidence="4" id="KW-0804">Transcription</keyword>
<keyword evidence="8" id="KW-1185">Reference proteome</keyword>
<evidence type="ECO:0000256" key="3">
    <source>
        <dbReference type="ARBA" id="ARBA00023125"/>
    </source>
</evidence>
<dbReference type="EMBL" id="JACIBV010000001">
    <property type="protein sequence ID" value="MBB3727445.1"/>
    <property type="molecule type" value="Genomic_DNA"/>
</dbReference>
<evidence type="ECO:0000256" key="1">
    <source>
        <dbReference type="ARBA" id="ARBA00005820"/>
    </source>
</evidence>
<dbReference type="InterPro" id="IPR051677">
    <property type="entry name" value="AfsR-DnrI-RedD_regulator"/>
</dbReference>
<dbReference type="Pfam" id="PF03704">
    <property type="entry name" value="BTAD"/>
    <property type="match status" value="1"/>
</dbReference>
<dbReference type="InterPro" id="IPR005158">
    <property type="entry name" value="BTAD"/>
</dbReference>
<dbReference type="GO" id="GO:0000160">
    <property type="term" value="P:phosphorelay signal transduction system"/>
    <property type="evidence" value="ECO:0007669"/>
    <property type="project" value="InterPro"/>
</dbReference>
<gene>
    <name evidence="7" type="ORF">FHR33_003305</name>
</gene>
<evidence type="ECO:0000259" key="6">
    <source>
        <dbReference type="PROSITE" id="PS51755"/>
    </source>
</evidence>
<dbReference type="Proteomes" id="UP000579945">
    <property type="component" value="Unassembled WGS sequence"/>
</dbReference>
<keyword evidence="2" id="KW-0805">Transcription regulation</keyword>
<sequence length="230" mass="24952">MKGHSGTEARFALLGPVSADGCDGPIVLGSPKQRTVLAALLLNVNRTVSDDRLIALVWGEQPPRTAISRLQVCVHELRALLGKERVRRLGAGYRLRVEEGELDLELFERHRTAARAHAEAGRHAEAVPLLRAAAALWRGPALAGTSATLIGVLVDRPCPAALRHALKGRDVSIEASYRLPELAALTELAVLERRRGEDEAAARRATQALRLCREIGHASCEERLAPFLQA</sequence>
<dbReference type="Gene3D" id="1.10.10.10">
    <property type="entry name" value="Winged helix-like DNA-binding domain superfamily/Winged helix DNA-binding domain"/>
    <property type="match status" value="1"/>
</dbReference>
<feature type="domain" description="OmpR/PhoB-type" evidence="6">
    <location>
        <begin position="1"/>
        <end position="97"/>
    </location>
</feature>
<reference evidence="7 8" key="1">
    <citation type="submission" date="2020-08" db="EMBL/GenBank/DDBJ databases">
        <title>Sequencing the genomes of 1000 actinobacteria strains.</title>
        <authorList>
            <person name="Klenk H.-P."/>
        </authorList>
    </citation>
    <scope>NUCLEOTIDE SEQUENCE [LARGE SCALE GENOMIC DNA]</scope>
    <source>
        <strain evidence="7 8">DSM 44320</strain>
    </source>
</reference>
<evidence type="ECO:0000256" key="2">
    <source>
        <dbReference type="ARBA" id="ARBA00023015"/>
    </source>
</evidence>
<accession>A0A7W5V4Z5</accession>
<keyword evidence="3 5" id="KW-0238">DNA-binding</keyword>
<dbReference type="Gene3D" id="1.25.40.10">
    <property type="entry name" value="Tetratricopeptide repeat domain"/>
    <property type="match status" value="1"/>
</dbReference>
<dbReference type="SUPFAM" id="SSF46894">
    <property type="entry name" value="C-terminal effector domain of the bipartite response regulators"/>
    <property type="match status" value="1"/>
</dbReference>
<dbReference type="InterPro" id="IPR001867">
    <property type="entry name" value="OmpR/PhoB-type_DNA-bd"/>
</dbReference>
<name>A0A7W5V4Z5_9ACTN</name>
<evidence type="ECO:0000256" key="4">
    <source>
        <dbReference type="ARBA" id="ARBA00023163"/>
    </source>
</evidence>
<dbReference type="PANTHER" id="PTHR35807:SF1">
    <property type="entry name" value="TRANSCRIPTIONAL REGULATOR REDD"/>
    <property type="match status" value="1"/>
</dbReference>
<dbReference type="PROSITE" id="PS51755">
    <property type="entry name" value="OMPR_PHOB"/>
    <property type="match status" value="1"/>
</dbReference>
<dbReference type="SMART" id="SM00862">
    <property type="entry name" value="Trans_reg_C"/>
    <property type="match status" value="1"/>
</dbReference>
<proteinExistence type="inferred from homology"/>